<dbReference type="Proteomes" id="UP000092093">
    <property type="component" value="Unassembled WGS sequence"/>
</dbReference>
<evidence type="ECO:0000313" key="2">
    <source>
        <dbReference type="Proteomes" id="UP000092093"/>
    </source>
</evidence>
<organism evidence="1 2">
    <name type="scientific">Aphanizomenon flos-aquae WA102</name>
    <dbReference type="NCBI Taxonomy" id="1710896"/>
    <lineage>
        <taxon>Bacteria</taxon>
        <taxon>Bacillati</taxon>
        <taxon>Cyanobacteriota</taxon>
        <taxon>Cyanophyceae</taxon>
        <taxon>Nostocales</taxon>
        <taxon>Aphanizomenonaceae</taxon>
        <taxon>Aphanizomenon</taxon>
    </lineage>
</organism>
<gene>
    <name evidence="1" type="ORF">AN484_11695</name>
</gene>
<proteinExistence type="predicted"/>
<reference evidence="1 2" key="1">
    <citation type="submission" date="2015-09" db="EMBL/GenBank/DDBJ databases">
        <title>Aphanizomenon flos-aquae WA102.</title>
        <authorList>
            <person name="Driscoll C."/>
        </authorList>
    </citation>
    <scope>NUCLEOTIDE SEQUENCE [LARGE SCALE GENOMIC DNA]</scope>
    <source>
        <strain evidence="1">WA102</strain>
    </source>
</reference>
<evidence type="ECO:0000313" key="1">
    <source>
        <dbReference type="EMBL" id="OBQ43595.1"/>
    </source>
</evidence>
<sequence length="198" mass="22445">MTIFINNNKTMKELAAKVFNYSGRKYKVVPQLNYCLNNYWDGGSKERCVLVNRENGEFHAPSDDTKNPFKVVAHKSFEIPKGYFIITHTISMGKDAGITFYVRPEEMPKDLASGDYDLTFEQKVVLSCFFSFKSSYAGIKDYRKSNGLALISSQEWDNAKASLIEAEYINARNAITTKGKNAALKFSFSSLHSEVKKQ</sequence>
<dbReference type="AlphaFoldDB" id="A0A1B7X2K1"/>
<comment type="caution">
    <text evidence="1">The sequence shown here is derived from an EMBL/GenBank/DDBJ whole genome shotgun (WGS) entry which is preliminary data.</text>
</comment>
<accession>A0A1B7X2K1</accession>
<protein>
    <submittedName>
        <fullName evidence="1">Uncharacterized protein</fullName>
    </submittedName>
</protein>
<dbReference type="EMBL" id="LJOW01000049">
    <property type="protein sequence ID" value="OBQ43595.1"/>
    <property type="molecule type" value="Genomic_DNA"/>
</dbReference>
<name>A0A1B7X2K1_APHFL</name>